<reference evidence="1 2" key="1">
    <citation type="submission" date="2024-10" db="EMBL/GenBank/DDBJ databases">
        <title>Updated reference genomes for cyclostephanoid diatoms.</title>
        <authorList>
            <person name="Roberts W.R."/>
            <person name="Alverson A.J."/>
        </authorList>
    </citation>
    <scope>NUCLEOTIDE SEQUENCE [LARGE SCALE GENOMIC DNA]</scope>
    <source>
        <strain evidence="1 2">AJA232-27</strain>
    </source>
</reference>
<evidence type="ECO:0000313" key="2">
    <source>
        <dbReference type="Proteomes" id="UP001530293"/>
    </source>
</evidence>
<proteinExistence type="predicted"/>
<sequence length="158" mass="17656">MSSNNTTIPSRRPQAVTFSEYSVLLVYIPCADQDKKSTTWYSSKDRHQFRETLMEDVQRASLSLNNDLRHHSDVILTHDQLRSGECLGIEIFLVHGAAQCAAEARRAHVAAVLLEQRTQKENGICDIAKLSSVSGKGSHGTRVRARKMAMEYAALLIE</sequence>
<comment type="caution">
    <text evidence="1">The sequence shown here is derived from an EMBL/GenBank/DDBJ whole genome shotgun (WGS) entry which is preliminary data.</text>
</comment>
<keyword evidence="2" id="KW-1185">Reference proteome</keyword>
<dbReference type="Proteomes" id="UP001530293">
    <property type="component" value="Unassembled WGS sequence"/>
</dbReference>
<evidence type="ECO:0000313" key="1">
    <source>
        <dbReference type="EMBL" id="KAL3772871.1"/>
    </source>
</evidence>
<gene>
    <name evidence="1" type="ORF">ACHAWU_000528</name>
</gene>
<protein>
    <submittedName>
        <fullName evidence="1">Uncharacterized protein</fullName>
    </submittedName>
</protein>
<name>A0ABD3NCX6_9STRA</name>
<accession>A0ABD3NCX6</accession>
<dbReference type="EMBL" id="JALLBG020000001">
    <property type="protein sequence ID" value="KAL3772871.1"/>
    <property type="molecule type" value="Genomic_DNA"/>
</dbReference>
<organism evidence="1 2">
    <name type="scientific">Discostella pseudostelligera</name>
    <dbReference type="NCBI Taxonomy" id="259834"/>
    <lineage>
        <taxon>Eukaryota</taxon>
        <taxon>Sar</taxon>
        <taxon>Stramenopiles</taxon>
        <taxon>Ochrophyta</taxon>
        <taxon>Bacillariophyta</taxon>
        <taxon>Coscinodiscophyceae</taxon>
        <taxon>Thalassiosirophycidae</taxon>
        <taxon>Stephanodiscales</taxon>
        <taxon>Stephanodiscaceae</taxon>
        <taxon>Discostella</taxon>
    </lineage>
</organism>
<dbReference type="AlphaFoldDB" id="A0ABD3NCX6"/>